<dbReference type="Pfam" id="PF07686">
    <property type="entry name" value="V-set"/>
    <property type="match status" value="1"/>
</dbReference>
<reference evidence="3" key="1">
    <citation type="submission" date="2023-10" db="EMBL/GenBank/DDBJ databases">
        <title>Genome assemblies of two species of porcelain crab, Petrolisthes cinctipes and Petrolisthes manimaculis (Anomura: Porcellanidae).</title>
        <authorList>
            <person name="Angst P."/>
        </authorList>
    </citation>
    <scope>NUCLEOTIDE SEQUENCE</scope>
    <source>
        <strain evidence="3">PB745_01</strain>
        <tissue evidence="3">Gill</tissue>
    </source>
</reference>
<proteinExistence type="predicted"/>
<protein>
    <recommendedName>
        <fullName evidence="2">Ig-like domain-containing protein</fullName>
    </recommendedName>
</protein>
<sequence length="304" mass="33331">MARLDGETGKASLEGKTGKEKLKGKTGKASLEGKTGKARVWKGRQERRGGLSREQPPSRPEQIWDNPLLRPAFDNTTSTTLVTPTGRVAYLHCRVNHLGNRVVTWLRKRDAHVLTVGLFSYTTDQRFTALHSEGSPDWILKITSPQTRDSGTYECQVSTEPKISRAFNLSVVESVAVIEGPGDIHMSAGNTLNLTCSTTLSADLPTYFYWYHNSAVVQYSGKRGVEVKTKGGRSRLVVRDVAPHHSGNYTCAPENAVPATLTLYVLRAGEHPAAMQRGESTPAVPQSSLPFVMAIISLTILFVR</sequence>
<dbReference type="PROSITE" id="PS50835">
    <property type="entry name" value="IG_LIKE"/>
    <property type="match status" value="2"/>
</dbReference>
<dbReference type="Gene3D" id="2.60.40.10">
    <property type="entry name" value="Immunoglobulins"/>
    <property type="match status" value="2"/>
</dbReference>
<evidence type="ECO:0000313" key="3">
    <source>
        <dbReference type="EMBL" id="KAK3893802.1"/>
    </source>
</evidence>
<keyword evidence="4" id="KW-1185">Reference proteome</keyword>
<dbReference type="FunFam" id="2.60.40.10:FF:000129">
    <property type="entry name" value="CLUMA_CG018772, isoform A"/>
    <property type="match status" value="1"/>
</dbReference>
<dbReference type="EMBL" id="JAWQEG010000175">
    <property type="protein sequence ID" value="KAK3893802.1"/>
    <property type="molecule type" value="Genomic_DNA"/>
</dbReference>
<feature type="domain" description="Ig-like" evidence="2">
    <location>
        <begin position="71"/>
        <end position="158"/>
    </location>
</feature>
<dbReference type="GO" id="GO:0032589">
    <property type="term" value="C:neuron projection membrane"/>
    <property type="evidence" value="ECO:0007669"/>
    <property type="project" value="TreeGrafter"/>
</dbReference>
<evidence type="ECO:0000259" key="2">
    <source>
        <dbReference type="PROSITE" id="PS50835"/>
    </source>
</evidence>
<dbReference type="PANTHER" id="PTHR23279:SF41">
    <property type="entry name" value="DEFECTIVE PROBOSCIS EXTENSION RESPONSE 4-RELATED"/>
    <property type="match status" value="1"/>
</dbReference>
<evidence type="ECO:0000256" key="1">
    <source>
        <dbReference type="SAM" id="MobiDB-lite"/>
    </source>
</evidence>
<dbReference type="Pfam" id="PF13927">
    <property type="entry name" value="Ig_3"/>
    <property type="match status" value="1"/>
</dbReference>
<accession>A0AAE1GJT6</accession>
<feature type="domain" description="Ig-like" evidence="2">
    <location>
        <begin position="161"/>
        <end position="262"/>
    </location>
</feature>
<dbReference type="GO" id="GO:0050808">
    <property type="term" value="P:synapse organization"/>
    <property type="evidence" value="ECO:0007669"/>
    <property type="project" value="TreeGrafter"/>
</dbReference>
<dbReference type="InterPro" id="IPR036179">
    <property type="entry name" value="Ig-like_dom_sf"/>
</dbReference>
<dbReference type="AlphaFoldDB" id="A0AAE1GJT6"/>
<dbReference type="SMART" id="SM00408">
    <property type="entry name" value="IGc2"/>
    <property type="match status" value="2"/>
</dbReference>
<comment type="caution">
    <text evidence="3">The sequence shown here is derived from an EMBL/GenBank/DDBJ whole genome shotgun (WGS) entry which is preliminary data.</text>
</comment>
<dbReference type="SMART" id="SM00409">
    <property type="entry name" value="IG"/>
    <property type="match status" value="2"/>
</dbReference>
<dbReference type="InterPro" id="IPR037448">
    <property type="entry name" value="Zig-8"/>
</dbReference>
<dbReference type="InterPro" id="IPR013783">
    <property type="entry name" value="Ig-like_fold"/>
</dbReference>
<evidence type="ECO:0000313" key="4">
    <source>
        <dbReference type="Proteomes" id="UP001286313"/>
    </source>
</evidence>
<dbReference type="InterPro" id="IPR013106">
    <property type="entry name" value="Ig_V-set"/>
</dbReference>
<dbReference type="InterPro" id="IPR003599">
    <property type="entry name" value="Ig_sub"/>
</dbReference>
<name>A0AAE1GJT6_PETCI</name>
<dbReference type="InterPro" id="IPR007110">
    <property type="entry name" value="Ig-like_dom"/>
</dbReference>
<gene>
    <name evidence="3" type="ORF">Pcinc_002415</name>
</gene>
<dbReference type="SUPFAM" id="SSF48726">
    <property type="entry name" value="Immunoglobulin"/>
    <property type="match status" value="2"/>
</dbReference>
<dbReference type="Proteomes" id="UP001286313">
    <property type="component" value="Unassembled WGS sequence"/>
</dbReference>
<feature type="region of interest" description="Disordered" evidence="1">
    <location>
        <begin position="1"/>
        <end position="70"/>
    </location>
</feature>
<organism evidence="3 4">
    <name type="scientific">Petrolisthes cinctipes</name>
    <name type="common">Flat porcelain crab</name>
    <dbReference type="NCBI Taxonomy" id="88211"/>
    <lineage>
        <taxon>Eukaryota</taxon>
        <taxon>Metazoa</taxon>
        <taxon>Ecdysozoa</taxon>
        <taxon>Arthropoda</taxon>
        <taxon>Crustacea</taxon>
        <taxon>Multicrustacea</taxon>
        <taxon>Malacostraca</taxon>
        <taxon>Eumalacostraca</taxon>
        <taxon>Eucarida</taxon>
        <taxon>Decapoda</taxon>
        <taxon>Pleocyemata</taxon>
        <taxon>Anomura</taxon>
        <taxon>Galatheoidea</taxon>
        <taxon>Porcellanidae</taxon>
        <taxon>Petrolisthes</taxon>
    </lineage>
</organism>
<dbReference type="PANTHER" id="PTHR23279">
    <property type="entry name" value="DEFECTIVE PROBOSCIS EXTENSION RESPONSE DPR -RELATED"/>
    <property type="match status" value="1"/>
</dbReference>
<dbReference type="InterPro" id="IPR003598">
    <property type="entry name" value="Ig_sub2"/>
</dbReference>